<keyword evidence="7" id="KW-1185">Reference proteome</keyword>
<dbReference type="Pfam" id="PF09685">
    <property type="entry name" value="MamF_MmsF"/>
    <property type="match status" value="1"/>
</dbReference>
<organism evidence="6 7">
    <name type="scientific">Crassaminicella thermophila</name>
    <dbReference type="NCBI Taxonomy" id="2599308"/>
    <lineage>
        <taxon>Bacteria</taxon>
        <taxon>Bacillati</taxon>
        <taxon>Bacillota</taxon>
        <taxon>Clostridia</taxon>
        <taxon>Eubacteriales</taxon>
        <taxon>Clostridiaceae</taxon>
        <taxon>Crassaminicella</taxon>
    </lineage>
</organism>
<dbReference type="AlphaFoldDB" id="A0A5C0SH58"/>
<feature type="transmembrane region" description="Helical" evidence="5">
    <location>
        <begin position="45"/>
        <end position="67"/>
    </location>
</feature>
<proteinExistence type="predicted"/>
<keyword evidence="4 5" id="KW-0472">Membrane</keyword>
<keyword evidence="2 5" id="KW-0812">Transmembrane</keyword>
<accession>A0A5C0SH58</accession>
<evidence type="ECO:0000256" key="2">
    <source>
        <dbReference type="ARBA" id="ARBA00022692"/>
    </source>
</evidence>
<gene>
    <name evidence="6" type="ORF">FQB35_11310</name>
</gene>
<evidence type="ECO:0000313" key="7">
    <source>
        <dbReference type="Proteomes" id="UP000324646"/>
    </source>
</evidence>
<feature type="transmembrane region" description="Helical" evidence="5">
    <location>
        <begin position="73"/>
        <end position="91"/>
    </location>
</feature>
<comment type="subcellular location">
    <subcellularLocation>
        <location evidence="1">Membrane</location>
        <topology evidence="1">Multi-pass membrane protein</topology>
    </subcellularLocation>
</comment>
<dbReference type="RefSeq" id="WP_148810834.1">
    <property type="nucleotide sequence ID" value="NZ_CP042243.1"/>
</dbReference>
<protein>
    <submittedName>
        <fullName evidence="6">DUF4870 domain-containing protein</fullName>
    </submittedName>
</protein>
<dbReference type="KEGG" id="crs:FQB35_11310"/>
<dbReference type="InterPro" id="IPR019109">
    <property type="entry name" value="MamF_MmsF"/>
</dbReference>
<evidence type="ECO:0000313" key="6">
    <source>
        <dbReference type="EMBL" id="QEK13661.1"/>
    </source>
</evidence>
<keyword evidence="3 5" id="KW-1133">Transmembrane helix</keyword>
<dbReference type="EMBL" id="CP042243">
    <property type="protein sequence ID" value="QEK13661.1"/>
    <property type="molecule type" value="Genomic_DNA"/>
</dbReference>
<dbReference type="OrthoDB" id="1954294at2"/>
<evidence type="ECO:0000256" key="3">
    <source>
        <dbReference type="ARBA" id="ARBA00022989"/>
    </source>
</evidence>
<feature type="transmembrane region" description="Helical" evidence="5">
    <location>
        <begin position="12"/>
        <end position="33"/>
    </location>
</feature>
<name>A0A5C0SH58_CRATE</name>
<dbReference type="Proteomes" id="UP000324646">
    <property type="component" value="Chromosome"/>
</dbReference>
<evidence type="ECO:0000256" key="1">
    <source>
        <dbReference type="ARBA" id="ARBA00004141"/>
    </source>
</evidence>
<sequence length="109" mass="11857">MLTTEQKLLCGIAHLGWIVGFPIIAPLIIMLLTKDIFVKNQAKEALVFQIGLVILGAIFGFLCILLVGFPLLIILGIASLIFPVIAVIRVCDGIDYSYPITGSFARKNL</sequence>
<evidence type="ECO:0000256" key="4">
    <source>
        <dbReference type="ARBA" id="ARBA00023136"/>
    </source>
</evidence>
<reference evidence="6 7" key="1">
    <citation type="submission" date="2019-07" db="EMBL/GenBank/DDBJ databases">
        <title>Complete genome of Crassaminicella thermophila SY095.</title>
        <authorList>
            <person name="Li X."/>
        </authorList>
    </citation>
    <scope>NUCLEOTIDE SEQUENCE [LARGE SCALE GENOMIC DNA]</scope>
    <source>
        <strain evidence="6 7">SY095</strain>
    </source>
</reference>
<evidence type="ECO:0000256" key="5">
    <source>
        <dbReference type="SAM" id="Phobius"/>
    </source>
</evidence>